<dbReference type="AlphaFoldDB" id="A0A518HSH3"/>
<dbReference type="KEGG" id="snep:Enr13x_04870"/>
<evidence type="ECO:0000313" key="1">
    <source>
        <dbReference type="EMBL" id="QDV40653.1"/>
    </source>
</evidence>
<sequence>MDVKVNAGSLVSAIAETEISVALDKIVDEFRENAISLVASFAADQSTPEQTHNVENQLHQQLLEVGRRLIEWLFSQLEPAIDEMPGTVSFREQSHRRLPDKALRSDIVTRFGKVSLLRARYRRGRAGRVIFPIEISLGIEDGFTPAAADRAGKQFAACGSSQERTLAMITDQMGTKIGTEKLRKLVGTLADGMEPHREEAQVEELMRMIGQARGLEKTPVLSVSRDGVALGLAQWSSFEMASVACVSVLADGKKLGTVYLGRVPETNQATLSNQLTSLLTATIRGCGNCVPEIVYVSDAGKVETAYWRNTLQAFFVDGRRIKITRVVDYYHAAERLTVIADALKLGKDKTKRIEWLEHARWLLLQPGGHGRVLRSIAKMRELYCYKASATDEAEKAERYLRRYSRFMDYATMKSRGYPIGSGVVESACKQIVSERMKLSGMRWSKEGGQRTMTLRCLLLSGIWDAVYKKWLAAKPAVRDLIITEDA</sequence>
<keyword evidence="4" id="KW-1185">Reference proteome</keyword>
<dbReference type="OrthoDB" id="231509at2"/>
<accession>A0A518HSH3</accession>
<proteinExistence type="predicted"/>
<dbReference type="RefSeq" id="WP_145384490.1">
    <property type="nucleotide sequence ID" value="NZ_CP037423.1"/>
</dbReference>
<evidence type="ECO:0000313" key="2">
    <source>
        <dbReference type="EMBL" id="QDV42657.1"/>
    </source>
</evidence>
<dbReference type="EMBL" id="CP037423">
    <property type="protein sequence ID" value="QDV40653.1"/>
    <property type="molecule type" value="Genomic_DNA"/>
</dbReference>
<organism evidence="3 4">
    <name type="scientific">Stieleria neptunia</name>
    <dbReference type="NCBI Taxonomy" id="2527979"/>
    <lineage>
        <taxon>Bacteria</taxon>
        <taxon>Pseudomonadati</taxon>
        <taxon>Planctomycetota</taxon>
        <taxon>Planctomycetia</taxon>
        <taxon>Pirellulales</taxon>
        <taxon>Pirellulaceae</taxon>
        <taxon>Stieleria</taxon>
    </lineage>
</organism>
<dbReference type="EMBL" id="CP037423">
    <property type="protein sequence ID" value="QDV42657.1"/>
    <property type="molecule type" value="Genomic_DNA"/>
</dbReference>
<evidence type="ECO:0000313" key="4">
    <source>
        <dbReference type="Proteomes" id="UP000319004"/>
    </source>
</evidence>
<dbReference type="EMBL" id="CP037423">
    <property type="protein sequence ID" value="QDV43810.1"/>
    <property type="molecule type" value="Genomic_DNA"/>
</dbReference>
<dbReference type="Proteomes" id="UP000319004">
    <property type="component" value="Chromosome"/>
</dbReference>
<protein>
    <recommendedName>
        <fullName evidence="5">ISKra4 family transposase</fullName>
    </recommendedName>
</protein>
<reference evidence="3 4" key="1">
    <citation type="submission" date="2019-03" db="EMBL/GenBank/DDBJ databases">
        <title>Deep-cultivation of Planctomycetes and their phenomic and genomic characterization uncovers novel biology.</title>
        <authorList>
            <person name="Wiegand S."/>
            <person name="Jogler M."/>
            <person name="Boedeker C."/>
            <person name="Pinto D."/>
            <person name="Vollmers J."/>
            <person name="Rivas-Marin E."/>
            <person name="Kohn T."/>
            <person name="Peeters S.H."/>
            <person name="Heuer A."/>
            <person name="Rast P."/>
            <person name="Oberbeckmann S."/>
            <person name="Bunk B."/>
            <person name="Jeske O."/>
            <person name="Meyerdierks A."/>
            <person name="Storesund J.E."/>
            <person name="Kallscheuer N."/>
            <person name="Luecker S."/>
            <person name="Lage O.M."/>
            <person name="Pohl T."/>
            <person name="Merkel B.J."/>
            <person name="Hornburger P."/>
            <person name="Mueller R.-W."/>
            <person name="Bruemmer F."/>
            <person name="Labrenz M."/>
            <person name="Spormann A.M."/>
            <person name="Op den Camp H."/>
            <person name="Overmann J."/>
            <person name="Amann R."/>
            <person name="Jetten M.S.M."/>
            <person name="Mascher T."/>
            <person name="Medema M.H."/>
            <person name="Devos D.P."/>
            <person name="Kaster A.-K."/>
            <person name="Ovreas L."/>
            <person name="Rohde M."/>
            <person name="Galperin M.Y."/>
            <person name="Jogler C."/>
        </authorList>
    </citation>
    <scope>NUCLEOTIDE SEQUENCE [LARGE SCALE GENOMIC DNA]</scope>
    <source>
        <strain evidence="3 4">Enr13</strain>
    </source>
</reference>
<dbReference type="KEGG" id="snep:Enr13x_25060"/>
<gene>
    <name evidence="1" type="ORF">Enr13x_04870</name>
    <name evidence="2" type="ORF">Enr13x_25060</name>
    <name evidence="3" type="ORF">Enr13x_36700</name>
</gene>
<dbReference type="KEGG" id="snep:Enr13x_36700"/>
<evidence type="ECO:0000313" key="3">
    <source>
        <dbReference type="EMBL" id="QDV43810.1"/>
    </source>
</evidence>
<evidence type="ECO:0008006" key="5">
    <source>
        <dbReference type="Google" id="ProtNLM"/>
    </source>
</evidence>
<name>A0A518HSH3_9BACT</name>